<dbReference type="GO" id="GO:0016740">
    <property type="term" value="F:transferase activity"/>
    <property type="evidence" value="ECO:0007669"/>
    <property type="project" value="UniProtKB-KW"/>
</dbReference>
<reference evidence="2" key="1">
    <citation type="submission" date="2019-04" db="EMBL/GenBank/DDBJ databases">
        <authorList>
            <consortium name="NARMS: The National Antimicrobial Resistance Monitoring System"/>
        </authorList>
    </citation>
    <scope>NUCLEOTIDE SEQUENCE</scope>
    <source>
        <strain evidence="2">FSIS11920201</strain>
    </source>
</reference>
<dbReference type="PANTHER" id="PTHR43685">
    <property type="entry name" value="GLYCOSYLTRANSFERASE"/>
    <property type="match status" value="1"/>
</dbReference>
<evidence type="ECO:0000259" key="1">
    <source>
        <dbReference type="Pfam" id="PF00535"/>
    </source>
</evidence>
<dbReference type="InterPro" id="IPR050834">
    <property type="entry name" value="Glycosyltransf_2"/>
</dbReference>
<organism evidence="2">
    <name type="scientific">Campylobacter coli</name>
    <dbReference type="NCBI Taxonomy" id="195"/>
    <lineage>
        <taxon>Bacteria</taxon>
        <taxon>Pseudomonadati</taxon>
        <taxon>Campylobacterota</taxon>
        <taxon>Epsilonproteobacteria</taxon>
        <taxon>Campylobacterales</taxon>
        <taxon>Campylobacteraceae</taxon>
        <taxon>Campylobacter</taxon>
    </lineage>
</organism>
<reference evidence="3" key="2">
    <citation type="submission" date="2019-09" db="EMBL/GenBank/DDBJ databases">
        <authorList>
            <person name="Ashton P.M."/>
            <person name="Dallman T."/>
            <person name="Nair S."/>
            <person name="De Pinna E."/>
            <person name="Peters T."/>
            <person name="Grant K."/>
        </authorList>
    </citation>
    <scope>NUCLEOTIDE SEQUENCE</scope>
    <source>
        <strain evidence="3">189198</strain>
    </source>
</reference>
<proteinExistence type="predicted"/>
<name>A0A625JFT5_CAMCO</name>
<comment type="caution">
    <text evidence="2">The sequence shown here is derived from an EMBL/GenBank/DDBJ whole genome shotgun (WGS) entry which is preliminary data.</text>
</comment>
<accession>A0A625JFT5</accession>
<dbReference type="AlphaFoldDB" id="A0A625JFT5"/>
<evidence type="ECO:0000313" key="3">
    <source>
        <dbReference type="EMBL" id="ECR3142696.1"/>
    </source>
</evidence>
<dbReference type="PANTHER" id="PTHR43685:SF2">
    <property type="entry name" value="GLYCOSYLTRANSFERASE 2-LIKE DOMAIN-CONTAINING PROTEIN"/>
    <property type="match status" value="1"/>
</dbReference>
<feature type="domain" description="Glycosyltransferase 2-like" evidence="1">
    <location>
        <begin position="5"/>
        <end position="113"/>
    </location>
</feature>
<dbReference type="Gene3D" id="3.90.550.10">
    <property type="entry name" value="Spore Coat Polysaccharide Biosynthesis Protein SpsA, Chain A"/>
    <property type="match status" value="1"/>
</dbReference>
<sequence length="334" mass="39515">MLKISIIMACYNCTAYLSRSVMSVLNQTYKNWELICVDDGSTDGTYDKLLGFSRQDNRIKAFTKKHSGMAAPNRNYALEFISGDFIFVLDSDDEINPECLSECVKRYEELKAKDIDIDIIIPKLVFLYPNQAKKRTICGIVNQCGSESKILDGKKAFSYSLDWRISGLGMYKTILVKKLKWYEEGMNGDEYSTREFFINSRYIAFAKNGVYIYYQNEDSVTKKLSIKLFDTFKGLYKLETLAKSFNMSKDIIKKINQDRYKMFYSLQELYCKNKHNFNNEEKNQIERYLDENQKLLKPYRIIRDYFFRKERDKMGKSIVLFHKIKFYYKRLENA</sequence>
<gene>
    <name evidence="3" type="ORF">F1P02_01460</name>
    <name evidence="2" type="ORF">FBI24_03125</name>
</gene>
<dbReference type="SUPFAM" id="SSF53448">
    <property type="entry name" value="Nucleotide-diphospho-sugar transferases"/>
    <property type="match status" value="1"/>
</dbReference>
<dbReference type="InterPro" id="IPR001173">
    <property type="entry name" value="Glyco_trans_2-like"/>
</dbReference>
<dbReference type="CDD" id="cd00761">
    <property type="entry name" value="Glyco_tranf_GTA_type"/>
    <property type="match status" value="1"/>
</dbReference>
<dbReference type="InterPro" id="IPR029044">
    <property type="entry name" value="Nucleotide-diphossugar_trans"/>
</dbReference>
<keyword evidence="2" id="KW-0808">Transferase</keyword>
<dbReference type="EMBL" id="AACIKK010000005">
    <property type="protein sequence ID" value="EAK6986485.1"/>
    <property type="molecule type" value="Genomic_DNA"/>
</dbReference>
<evidence type="ECO:0000313" key="2">
    <source>
        <dbReference type="EMBL" id="EAK6986485.1"/>
    </source>
</evidence>
<dbReference type="RefSeq" id="WP_139886233.1">
    <property type="nucleotide sequence ID" value="NZ_CAKJUY010000014.1"/>
</dbReference>
<dbReference type="EMBL" id="AAKFOM010000003">
    <property type="protein sequence ID" value="ECR3142696.1"/>
    <property type="molecule type" value="Genomic_DNA"/>
</dbReference>
<dbReference type="Pfam" id="PF00535">
    <property type="entry name" value="Glycos_transf_2"/>
    <property type="match status" value="1"/>
</dbReference>
<protein>
    <submittedName>
        <fullName evidence="2">Glycosyltransferase family 2 protein</fullName>
    </submittedName>
</protein>